<dbReference type="PANTHER" id="PTHR48475:SF1">
    <property type="entry name" value="RNASE H TYPE-1 DOMAIN-CONTAINING PROTEIN"/>
    <property type="match status" value="1"/>
</dbReference>
<evidence type="ECO:0000313" key="1">
    <source>
        <dbReference type="EMBL" id="KAA3483440.1"/>
    </source>
</evidence>
<sequence>MGLLKYMLELTALNGRMARALEDYKPLNFDFPNKVLMYVAAIEEGAPGEYPWKLNFDEASNAMGNRIEVVLLSPDGDHYPFTSKHDFDCTNNMAEYERGEHETRDPKLINYQRLVLELIKKFDDITFCCLPEDEN</sequence>
<keyword evidence="2" id="KW-1185">Reference proteome</keyword>
<proteinExistence type="predicted"/>
<dbReference type="GO" id="GO:0003964">
    <property type="term" value="F:RNA-directed DNA polymerase activity"/>
    <property type="evidence" value="ECO:0007669"/>
    <property type="project" value="UniProtKB-KW"/>
</dbReference>
<comment type="caution">
    <text evidence="1">The sequence shown here is derived from an EMBL/GenBank/DDBJ whole genome shotgun (WGS) entry which is preliminary data.</text>
</comment>
<evidence type="ECO:0000313" key="2">
    <source>
        <dbReference type="Proteomes" id="UP000325315"/>
    </source>
</evidence>
<keyword evidence="1" id="KW-0548">Nucleotidyltransferase</keyword>
<accession>A0A5B6WNU6</accession>
<name>A0A5B6WNU6_9ROSI</name>
<protein>
    <submittedName>
        <fullName evidence="1">RNA-directed DNA polymerase (Reverse transcriptase), Ribonuclease H</fullName>
    </submittedName>
</protein>
<keyword evidence="1" id="KW-0695">RNA-directed DNA polymerase</keyword>
<dbReference type="EMBL" id="SMMG02000002">
    <property type="protein sequence ID" value="KAA3483440.1"/>
    <property type="molecule type" value="Genomic_DNA"/>
</dbReference>
<dbReference type="Proteomes" id="UP000325315">
    <property type="component" value="Unassembled WGS sequence"/>
</dbReference>
<dbReference type="OrthoDB" id="2139127at2759"/>
<keyword evidence="1" id="KW-0808">Transferase</keyword>
<reference evidence="2" key="1">
    <citation type="journal article" date="2019" name="Plant Biotechnol. J.">
        <title>Genome sequencing of the Australian wild diploid species Gossypium australe highlights disease resistance and delayed gland morphogenesis.</title>
        <authorList>
            <person name="Cai Y."/>
            <person name="Cai X."/>
            <person name="Wang Q."/>
            <person name="Wang P."/>
            <person name="Zhang Y."/>
            <person name="Cai C."/>
            <person name="Xu Y."/>
            <person name="Wang K."/>
            <person name="Zhou Z."/>
            <person name="Wang C."/>
            <person name="Geng S."/>
            <person name="Li B."/>
            <person name="Dong Q."/>
            <person name="Hou Y."/>
            <person name="Wang H."/>
            <person name="Ai P."/>
            <person name="Liu Z."/>
            <person name="Yi F."/>
            <person name="Sun M."/>
            <person name="An G."/>
            <person name="Cheng J."/>
            <person name="Zhang Y."/>
            <person name="Shi Q."/>
            <person name="Xie Y."/>
            <person name="Shi X."/>
            <person name="Chang Y."/>
            <person name="Huang F."/>
            <person name="Chen Y."/>
            <person name="Hong S."/>
            <person name="Mi L."/>
            <person name="Sun Q."/>
            <person name="Zhang L."/>
            <person name="Zhou B."/>
            <person name="Peng R."/>
            <person name="Zhang X."/>
            <person name="Liu F."/>
        </authorList>
    </citation>
    <scope>NUCLEOTIDE SEQUENCE [LARGE SCALE GENOMIC DNA]</scope>
    <source>
        <strain evidence="2">cv. PA1801</strain>
    </source>
</reference>
<gene>
    <name evidence="1" type="ORF">EPI10_005615</name>
</gene>
<dbReference type="PANTHER" id="PTHR48475">
    <property type="entry name" value="RIBONUCLEASE H"/>
    <property type="match status" value="1"/>
</dbReference>
<dbReference type="AlphaFoldDB" id="A0A5B6WNU6"/>
<organism evidence="1 2">
    <name type="scientific">Gossypium australe</name>
    <dbReference type="NCBI Taxonomy" id="47621"/>
    <lineage>
        <taxon>Eukaryota</taxon>
        <taxon>Viridiplantae</taxon>
        <taxon>Streptophyta</taxon>
        <taxon>Embryophyta</taxon>
        <taxon>Tracheophyta</taxon>
        <taxon>Spermatophyta</taxon>
        <taxon>Magnoliopsida</taxon>
        <taxon>eudicotyledons</taxon>
        <taxon>Gunneridae</taxon>
        <taxon>Pentapetalae</taxon>
        <taxon>rosids</taxon>
        <taxon>malvids</taxon>
        <taxon>Malvales</taxon>
        <taxon>Malvaceae</taxon>
        <taxon>Malvoideae</taxon>
        <taxon>Gossypium</taxon>
    </lineage>
</organism>